<feature type="compositionally biased region" description="Low complexity" evidence="2">
    <location>
        <begin position="858"/>
        <end position="870"/>
    </location>
</feature>
<feature type="compositionally biased region" description="Basic and acidic residues" evidence="2">
    <location>
        <begin position="871"/>
        <end position="884"/>
    </location>
</feature>
<dbReference type="SMART" id="SM00800">
    <property type="entry name" value="uDENN"/>
    <property type="match status" value="1"/>
</dbReference>
<dbReference type="GO" id="GO:0032483">
    <property type="term" value="P:regulation of Rab protein signal transduction"/>
    <property type="evidence" value="ECO:0007669"/>
    <property type="project" value="TreeGrafter"/>
</dbReference>
<dbReference type="Pfam" id="PF03456">
    <property type="entry name" value="uDENN"/>
    <property type="match status" value="1"/>
</dbReference>
<feature type="compositionally biased region" description="Polar residues" evidence="2">
    <location>
        <begin position="28"/>
        <end position="46"/>
    </location>
</feature>
<dbReference type="EMBL" id="MU004294">
    <property type="protein sequence ID" value="KAF2661275.1"/>
    <property type="molecule type" value="Genomic_DNA"/>
</dbReference>
<dbReference type="AlphaFoldDB" id="A0A6A6TMI5"/>
<protein>
    <recommendedName>
        <fullName evidence="3">UDENN domain-containing protein</fullName>
    </recommendedName>
</protein>
<dbReference type="InterPro" id="IPR037516">
    <property type="entry name" value="Tripartite_DENN"/>
</dbReference>
<accession>A0A6A6TMI5</accession>
<sequence>MAPSLSLRPRTGERPSTSQGDNSLIIPSRTSSLHSRITQPLPSTLNIKPGQRSPKTLTHAYMVCGVGREPSQWVKAPAPSQGKIGHMKGAVGTFWLPEILGSSPRLEQDNEIARSLHSAMRACFPHDVEICTGRSQPHCVHHSFVLQQDSSHTLYGIALRVWSRADEKRAETIRDLRKRIEPDFFDNSDETYWIPYCLSFLSRYPLYNLLGDYLRGMWIHWNKATNLFHAEEVSRILSFPAPRLNDLVRIDMKDYALCYQFPSSPTGFQNFAMWPLFTCLSIPNIVGVIEAAVSPTRRIIFVSHYPAMLTIAAETVRFCVRVYEWSGLYVPVVHARHVKDLVQEPGPYILGVTSECRSLFTAPTDALVVDLDRNFVLTSSPPTALSAGQRTKMITRLTQALTGEVAPTGVPQHLRSAYGGGKLIPAGQIIVMRGEVESIQDPDWWNQDAIMTVMDHVCEKLGRNTGVKAIFGGSVKKPLMTKVSMRHLNEIVRERNQYSRDAMEAWQDFINLKGRMDTELSKVTKRNNFLVEELESWKQQFLKFQAFAEQLTKETQDLKVKIENHKRENRRLTGLIDQQKDDAARLTVRLSGTEKQRDDALEALVLQQEIAEELERERKRNKKELGALQHTNHAIGRQRDEAQRVVLHLRALIDGQTHHMEHIVKSLNTNPDVQGYIEEGFEDVPEEDEEDLEEDMVDATRDNKSEVGTIRGVSGVEKRNDSRASTVDGKHLEGEDVSPDMESRLLSSPVGRNSKRFSSLSMVDVADRHLRDKTDAIAYIIRNISEQCAAAVEGLQLAQQADTDEDSHSERRASVGRASTTDGRAVSTQGSEYGEDDMSLRPDRMSSIPPTPDLTHRSSTSMSIASASTTPDRHSLQHRPHDDVPDVPTRIMEDDEQLADDMDLPVSKYAQVPQPALSRRSAHNLRS</sequence>
<dbReference type="Proteomes" id="UP000799324">
    <property type="component" value="Unassembled WGS sequence"/>
</dbReference>
<feature type="region of interest" description="Disordered" evidence="2">
    <location>
        <begin position="1"/>
        <end position="52"/>
    </location>
</feature>
<evidence type="ECO:0000313" key="4">
    <source>
        <dbReference type="EMBL" id="KAF2661275.1"/>
    </source>
</evidence>
<feature type="compositionally biased region" description="Basic and acidic residues" evidence="2">
    <location>
        <begin position="716"/>
        <end position="734"/>
    </location>
</feature>
<dbReference type="Pfam" id="PF02141">
    <property type="entry name" value="DENN"/>
    <property type="match status" value="1"/>
</dbReference>
<dbReference type="InterPro" id="IPR001194">
    <property type="entry name" value="cDENN_dom"/>
</dbReference>
<reference evidence="4" key="1">
    <citation type="journal article" date="2020" name="Stud. Mycol.">
        <title>101 Dothideomycetes genomes: a test case for predicting lifestyles and emergence of pathogens.</title>
        <authorList>
            <person name="Haridas S."/>
            <person name="Albert R."/>
            <person name="Binder M."/>
            <person name="Bloem J."/>
            <person name="Labutti K."/>
            <person name="Salamov A."/>
            <person name="Andreopoulos B."/>
            <person name="Baker S."/>
            <person name="Barry K."/>
            <person name="Bills G."/>
            <person name="Bluhm B."/>
            <person name="Cannon C."/>
            <person name="Castanera R."/>
            <person name="Culley D."/>
            <person name="Daum C."/>
            <person name="Ezra D."/>
            <person name="Gonzalez J."/>
            <person name="Henrissat B."/>
            <person name="Kuo A."/>
            <person name="Liang C."/>
            <person name="Lipzen A."/>
            <person name="Lutzoni F."/>
            <person name="Magnuson J."/>
            <person name="Mondo S."/>
            <person name="Nolan M."/>
            <person name="Ohm R."/>
            <person name="Pangilinan J."/>
            <person name="Park H.-J."/>
            <person name="Ramirez L."/>
            <person name="Alfaro M."/>
            <person name="Sun H."/>
            <person name="Tritt A."/>
            <person name="Yoshinaga Y."/>
            <person name="Zwiers L.-H."/>
            <person name="Turgeon B."/>
            <person name="Goodwin S."/>
            <person name="Spatafora J."/>
            <person name="Crous P."/>
            <person name="Grigoriev I."/>
        </authorList>
    </citation>
    <scope>NUCLEOTIDE SEQUENCE</scope>
    <source>
        <strain evidence="4">CBS 122681</strain>
    </source>
</reference>
<dbReference type="InterPro" id="IPR051696">
    <property type="entry name" value="DENN_Domain_GEFs"/>
</dbReference>
<feature type="domain" description="UDENN" evidence="3">
    <location>
        <begin position="78"/>
        <end position="523"/>
    </location>
</feature>
<dbReference type="SMART" id="SM00799">
    <property type="entry name" value="DENN"/>
    <property type="match status" value="1"/>
</dbReference>
<feature type="compositionally biased region" description="Polar residues" evidence="2">
    <location>
        <begin position="817"/>
        <end position="831"/>
    </location>
</feature>
<proteinExistence type="predicted"/>
<organism evidence="4 5">
    <name type="scientific">Lophiostoma macrostomum CBS 122681</name>
    <dbReference type="NCBI Taxonomy" id="1314788"/>
    <lineage>
        <taxon>Eukaryota</taxon>
        <taxon>Fungi</taxon>
        <taxon>Dikarya</taxon>
        <taxon>Ascomycota</taxon>
        <taxon>Pezizomycotina</taxon>
        <taxon>Dothideomycetes</taxon>
        <taxon>Pleosporomycetidae</taxon>
        <taxon>Pleosporales</taxon>
        <taxon>Lophiostomataceae</taxon>
        <taxon>Lophiostoma</taxon>
    </lineage>
</organism>
<feature type="region of interest" description="Disordered" evidence="2">
    <location>
        <begin position="714"/>
        <end position="752"/>
    </location>
</feature>
<keyword evidence="5" id="KW-1185">Reference proteome</keyword>
<dbReference type="PANTHER" id="PTHR12296:SF31">
    <property type="entry name" value="DENN (AEX-3) DOMAIN PROTEIN (AFU_ORTHOLOGUE AFUA_6G11200)"/>
    <property type="match status" value="1"/>
</dbReference>
<gene>
    <name evidence="4" type="ORF">K491DRAFT_710866</name>
</gene>
<evidence type="ECO:0000256" key="1">
    <source>
        <dbReference type="SAM" id="Coils"/>
    </source>
</evidence>
<keyword evidence="1" id="KW-0175">Coiled coil</keyword>
<dbReference type="OrthoDB" id="6019893at2759"/>
<dbReference type="PROSITE" id="PS50211">
    <property type="entry name" value="DENN"/>
    <property type="match status" value="1"/>
</dbReference>
<evidence type="ECO:0000259" key="3">
    <source>
        <dbReference type="PROSITE" id="PS50211"/>
    </source>
</evidence>
<name>A0A6A6TMI5_9PLEO</name>
<evidence type="ECO:0000313" key="5">
    <source>
        <dbReference type="Proteomes" id="UP000799324"/>
    </source>
</evidence>
<feature type="coiled-coil region" evidence="1">
    <location>
        <begin position="520"/>
        <end position="631"/>
    </location>
</feature>
<feature type="compositionally biased region" description="Acidic residues" evidence="2">
    <location>
        <begin position="893"/>
        <end position="903"/>
    </location>
</feature>
<dbReference type="InterPro" id="IPR043153">
    <property type="entry name" value="DENN_C"/>
</dbReference>
<dbReference type="InterPro" id="IPR005113">
    <property type="entry name" value="uDENN_dom"/>
</dbReference>
<feature type="region of interest" description="Disordered" evidence="2">
    <location>
        <begin position="800"/>
        <end position="927"/>
    </location>
</feature>
<dbReference type="GO" id="GO:0031410">
    <property type="term" value="C:cytoplasmic vesicle"/>
    <property type="evidence" value="ECO:0007669"/>
    <property type="project" value="TreeGrafter"/>
</dbReference>
<dbReference type="Gene3D" id="3.40.50.11500">
    <property type="match status" value="1"/>
</dbReference>
<dbReference type="PANTHER" id="PTHR12296">
    <property type="entry name" value="DENN DOMAIN-CONTAINING PROTEIN 4"/>
    <property type="match status" value="1"/>
</dbReference>
<evidence type="ECO:0000256" key="2">
    <source>
        <dbReference type="SAM" id="MobiDB-lite"/>
    </source>
</evidence>